<feature type="domain" description="Electron transfer flavoprotein alpha/beta-subunit N-terminal" evidence="10">
    <location>
        <begin position="4"/>
        <end position="178"/>
    </location>
</feature>
<dbReference type="PIRSF" id="PIRSF000089">
    <property type="entry name" value="Electra_flavoP_a"/>
    <property type="match status" value="1"/>
</dbReference>
<feature type="binding site" evidence="9">
    <location>
        <position position="280"/>
    </location>
    <ligand>
        <name>FAD</name>
        <dbReference type="ChEBI" id="CHEBI:57692"/>
    </ligand>
</feature>
<dbReference type="KEGG" id="pbap:Pla133_07850"/>
<proteinExistence type="inferred from homology"/>
<comment type="cofactor">
    <cofactor evidence="9">
        <name>FAD</name>
        <dbReference type="ChEBI" id="CHEBI:57692"/>
    </cofactor>
    <text evidence="9">Binds 1 FAD per dimer.</text>
</comment>
<dbReference type="InterPro" id="IPR014730">
    <property type="entry name" value="ETF_a/b_N"/>
</dbReference>
<keyword evidence="12" id="KW-1185">Reference proteome</keyword>
<protein>
    <recommendedName>
        <fullName evidence="7">Electron transfer flavoprotein subunit alpha</fullName>
    </recommendedName>
    <alternativeName>
        <fullName evidence="8">Electron transfer flavoprotein large subunit</fullName>
    </alternativeName>
</protein>
<dbReference type="InterPro" id="IPR014729">
    <property type="entry name" value="Rossmann-like_a/b/a_fold"/>
</dbReference>
<feature type="binding site" evidence="9">
    <location>
        <begin position="242"/>
        <end position="246"/>
    </location>
    <ligand>
        <name>FAD</name>
        <dbReference type="ChEBI" id="CHEBI:57692"/>
    </ligand>
</feature>
<reference evidence="11 12" key="1">
    <citation type="submission" date="2019-02" db="EMBL/GenBank/DDBJ databases">
        <title>Deep-cultivation of Planctomycetes and their phenomic and genomic characterization uncovers novel biology.</title>
        <authorList>
            <person name="Wiegand S."/>
            <person name="Jogler M."/>
            <person name="Boedeker C."/>
            <person name="Pinto D."/>
            <person name="Vollmers J."/>
            <person name="Rivas-Marin E."/>
            <person name="Kohn T."/>
            <person name="Peeters S.H."/>
            <person name="Heuer A."/>
            <person name="Rast P."/>
            <person name="Oberbeckmann S."/>
            <person name="Bunk B."/>
            <person name="Jeske O."/>
            <person name="Meyerdierks A."/>
            <person name="Storesund J.E."/>
            <person name="Kallscheuer N."/>
            <person name="Luecker S."/>
            <person name="Lage O.M."/>
            <person name="Pohl T."/>
            <person name="Merkel B.J."/>
            <person name="Hornburger P."/>
            <person name="Mueller R.-W."/>
            <person name="Bruemmer F."/>
            <person name="Labrenz M."/>
            <person name="Spormann A.M."/>
            <person name="Op den Camp H."/>
            <person name="Overmann J."/>
            <person name="Amann R."/>
            <person name="Jetten M.S.M."/>
            <person name="Mascher T."/>
            <person name="Medema M.H."/>
            <person name="Devos D.P."/>
            <person name="Kaster A.-K."/>
            <person name="Ovreas L."/>
            <person name="Rohde M."/>
            <person name="Galperin M.Y."/>
            <person name="Jogler C."/>
        </authorList>
    </citation>
    <scope>NUCLEOTIDE SEQUENCE [LARGE SCALE GENOMIC DNA]</scope>
    <source>
        <strain evidence="11 12">Pla133</strain>
    </source>
</reference>
<evidence type="ECO:0000256" key="3">
    <source>
        <dbReference type="ARBA" id="ARBA00022630"/>
    </source>
</evidence>
<keyword evidence="4 9" id="KW-0274">FAD</keyword>
<dbReference type="Pfam" id="PF00766">
    <property type="entry name" value="ETF_alpha"/>
    <property type="match status" value="1"/>
</dbReference>
<dbReference type="GO" id="GO:0033539">
    <property type="term" value="P:fatty acid beta-oxidation using acyl-CoA dehydrogenase"/>
    <property type="evidence" value="ECO:0007669"/>
    <property type="project" value="TreeGrafter"/>
</dbReference>
<evidence type="ECO:0000256" key="5">
    <source>
        <dbReference type="ARBA" id="ARBA00022982"/>
    </source>
</evidence>
<comment type="similarity">
    <text evidence="1">Belongs to the ETF alpha-subunit/FixB family.</text>
</comment>
<evidence type="ECO:0000256" key="7">
    <source>
        <dbReference type="ARBA" id="ARBA00068674"/>
    </source>
</evidence>
<accession>A0A518BFF9</accession>
<dbReference type="SMART" id="SM00893">
    <property type="entry name" value="ETF"/>
    <property type="match status" value="1"/>
</dbReference>
<dbReference type="PROSITE" id="PS00696">
    <property type="entry name" value="ETF_ALPHA"/>
    <property type="match status" value="1"/>
</dbReference>
<keyword evidence="3" id="KW-0285">Flavoprotein</keyword>
<keyword evidence="5" id="KW-0249">Electron transport</keyword>
<feature type="binding site" evidence="9">
    <location>
        <begin position="228"/>
        <end position="229"/>
    </location>
    <ligand>
        <name>FAD</name>
        <dbReference type="ChEBI" id="CHEBI:57692"/>
    </ligand>
</feature>
<dbReference type="Pfam" id="PF01012">
    <property type="entry name" value="ETF"/>
    <property type="match status" value="1"/>
</dbReference>
<evidence type="ECO:0000313" key="12">
    <source>
        <dbReference type="Proteomes" id="UP000316921"/>
    </source>
</evidence>
<evidence type="ECO:0000256" key="1">
    <source>
        <dbReference type="ARBA" id="ARBA00005817"/>
    </source>
</evidence>
<dbReference type="GO" id="GO:0009055">
    <property type="term" value="F:electron transfer activity"/>
    <property type="evidence" value="ECO:0007669"/>
    <property type="project" value="InterPro"/>
</dbReference>
<dbReference type="GO" id="GO:0050660">
    <property type="term" value="F:flavin adenine dinucleotide binding"/>
    <property type="evidence" value="ECO:0007669"/>
    <property type="project" value="InterPro"/>
</dbReference>
<evidence type="ECO:0000259" key="10">
    <source>
        <dbReference type="SMART" id="SM00893"/>
    </source>
</evidence>
<dbReference type="RefSeq" id="WP_145062586.1">
    <property type="nucleotide sequence ID" value="NZ_CP036287.1"/>
</dbReference>
<dbReference type="PANTHER" id="PTHR43153:SF1">
    <property type="entry name" value="ELECTRON TRANSFER FLAVOPROTEIN SUBUNIT ALPHA, MITOCHONDRIAL"/>
    <property type="match status" value="1"/>
</dbReference>
<dbReference type="InterPro" id="IPR029035">
    <property type="entry name" value="DHS-like_NAD/FAD-binding_dom"/>
</dbReference>
<dbReference type="InterPro" id="IPR018206">
    <property type="entry name" value="ETF_asu_C_CS"/>
</dbReference>
<dbReference type="Proteomes" id="UP000316921">
    <property type="component" value="Chromosome"/>
</dbReference>
<dbReference type="InterPro" id="IPR001308">
    <property type="entry name" value="ETF_a/FixB"/>
</dbReference>
<dbReference type="FunFam" id="3.40.50.1220:FF:000001">
    <property type="entry name" value="Electron transfer flavoprotein, alpha subunit"/>
    <property type="match status" value="1"/>
</dbReference>
<dbReference type="InterPro" id="IPR014731">
    <property type="entry name" value="ETF_asu_C"/>
</dbReference>
<evidence type="ECO:0000256" key="9">
    <source>
        <dbReference type="PIRSR" id="PIRSR000089-1"/>
    </source>
</evidence>
<dbReference type="SUPFAM" id="SSF52402">
    <property type="entry name" value="Adenine nucleotide alpha hydrolases-like"/>
    <property type="match status" value="1"/>
</dbReference>
<feature type="binding site" evidence="9">
    <location>
        <position position="202"/>
    </location>
    <ligand>
        <name>FAD</name>
        <dbReference type="ChEBI" id="CHEBI:57692"/>
    </ligand>
</feature>
<dbReference type="PANTHER" id="PTHR43153">
    <property type="entry name" value="ELECTRON TRANSFER FLAVOPROTEIN ALPHA"/>
    <property type="match status" value="1"/>
</dbReference>
<dbReference type="Gene3D" id="3.40.50.1220">
    <property type="entry name" value="TPP-binding domain"/>
    <property type="match status" value="1"/>
</dbReference>
<evidence type="ECO:0000256" key="8">
    <source>
        <dbReference type="ARBA" id="ARBA00079299"/>
    </source>
</evidence>
<name>A0A518BFF9_9BACT</name>
<organism evidence="11 12">
    <name type="scientific">Engelhardtia mirabilis</name>
    <dbReference type="NCBI Taxonomy" id="2528011"/>
    <lineage>
        <taxon>Bacteria</taxon>
        <taxon>Pseudomonadati</taxon>
        <taxon>Planctomycetota</taxon>
        <taxon>Planctomycetia</taxon>
        <taxon>Planctomycetia incertae sedis</taxon>
        <taxon>Engelhardtia</taxon>
    </lineage>
</organism>
<evidence type="ECO:0000313" key="11">
    <source>
        <dbReference type="EMBL" id="QDU65719.1"/>
    </source>
</evidence>
<evidence type="ECO:0000256" key="6">
    <source>
        <dbReference type="ARBA" id="ARBA00025649"/>
    </source>
</evidence>
<dbReference type="SUPFAM" id="SSF52467">
    <property type="entry name" value="DHS-like NAD/FAD-binding domain"/>
    <property type="match status" value="1"/>
</dbReference>
<dbReference type="AlphaFoldDB" id="A0A518BFF9"/>
<dbReference type="EMBL" id="CP036287">
    <property type="protein sequence ID" value="QDU65719.1"/>
    <property type="molecule type" value="Genomic_DNA"/>
</dbReference>
<evidence type="ECO:0000256" key="4">
    <source>
        <dbReference type="ARBA" id="ARBA00022827"/>
    </source>
</evidence>
<keyword evidence="2" id="KW-0813">Transport</keyword>
<dbReference type="Gene3D" id="3.40.50.620">
    <property type="entry name" value="HUPs"/>
    <property type="match status" value="1"/>
</dbReference>
<evidence type="ECO:0000256" key="2">
    <source>
        <dbReference type="ARBA" id="ARBA00022448"/>
    </source>
</evidence>
<comment type="function">
    <text evidence="6">The electron transfer flavoprotein serves as a specific electron acceptor for other dehydrogenases. It transfers the electrons to the main respiratory chain via ETF-ubiquinone oxidoreductase (ETF dehydrogenase).</text>
</comment>
<gene>
    <name evidence="11" type="primary">acrA</name>
    <name evidence="11" type="ORF">Pla133_07850</name>
</gene>
<sequence length="317" mass="31695">MSKIVVFVEHTAGAVTRASIEALGAARTVSEDVTAVLAGEGAQAVAATLGSHGATRAVALDAAGASRDALAADVAKVVREQGAAAFLACATSTARDIAPRVAALVDSVLFSDCTGLTAEGGALRVTRPWLAGKVIATLESSGPVLCATLRRNTFAPFEGGGAAEVIAADASTDFKAVLKGIAAKAGGKLDVSEAPVVVSGGRGLKEAEHFAMLEELAAAFGNAAVGASRAVVDAGWRPHGEQVGQTGKTVSPQLYIAVGISGAIQHLAGMKTSGTIVAINKDADAPIFKIADYGLVGDAFEIVPALTAAVRELKAQG</sequence>
<feature type="binding site" evidence="9">
    <location>
        <begin position="259"/>
        <end position="266"/>
    </location>
    <ligand>
        <name>FAD</name>
        <dbReference type="ChEBI" id="CHEBI:57692"/>
    </ligand>
</feature>